<dbReference type="EMBL" id="QFPN01000010">
    <property type="protein sequence ID" value="PZQ11951.1"/>
    <property type="molecule type" value="Genomic_DNA"/>
</dbReference>
<organism evidence="8 9">
    <name type="scientific">Ancylobacter novellus</name>
    <name type="common">Thiobacillus novellus</name>
    <dbReference type="NCBI Taxonomy" id="921"/>
    <lineage>
        <taxon>Bacteria</taxon>
        <taxon>Pseudomonadati</taxon>
        <taxon>Pseudomonadota</taxon>
        <taxon>Alphaproteobacteria</taxon>
        <taxon>Hyphomicrobiales</taxon>
        <taxon>Xanthobacteraceae</taxon>
        <taxon>Ancylobacter</taxon>
    </lineage>
</organism>
<dbReference type="PANTHER" id="PTHR23427:SF2">
    <property type="entry name" value="SURFEIT LOCUS PROTEIN 1"/>
    <property type="match status" value="1"/>
</dbReference>
<reference evidence="8 9" key="1">
    <citation type="submission" date="2017-08" db="EMBL/GenBank/DDBJ databases">
        <title>Infants hospitalized years apart are colonized by the same room-sourced microbial strains.</title>
        <authorList>
            <person name="Brooks B."/>
            <person name="Olm M.R."/>
            <person name="Firek B.A."/>
            <person name="Baker R."/>
            <person name="Thomas B.C."/>
            <person name="Morowitz M.J."/>
            <person name="Banfield J.F."/>
        </authorList>
    </citation>
    <scope>NUCLEOTIDE SEQUENCE [LARGE SCALE GENOMIC DNA]</scope>
    <source>
        <strain evidence="8">S2_005_003_R2_43</strain>
    </source>
</reference>
<dbReference type="InterPro" id="IPR045214">
    <property type="entry name" value="Surf1/Surf4"/>
</dbReference>
<evidence type="ECO:0000256" key="7">
    <source>
        <dbReference type="SAM" id="MobiDB-lite"/>
    </source>
</evidence>
<comment type="subcellular location">
    <subcellularLocation>
        <location evidence="6">Cell membrane</location>
        <topology evidence="6">Multi-pass membrane protein</topology>
    </subcellularLocation>
    <subcellularLocation>
        <location evidence="1">Membrane</location>
    </subcellularLocation>
</comment>
<keyword evidence="5 6" id="KW-0472">Membrane</keyword>
<name>A0A2W5K592_ANCNO</name>
<evidence type="ECO:0000256" key="5">
    <source>
        <dbReference type="ARBA" id="ARBA00023136"/>
    </source>
</evidence>
<feature type="transmembrane region" description="Helical" evidence="6">
    <location>
        <begin position="26"/>
        <end position="49"/>
    </location>
</feature>
<evidence type="ECO:0000256" key="2">
    <source>
        <dbReference type="ARBA" id="ARBA00007165"/>
    </source>
</evidence>
<comment type="similarity">
    <text evidence="2 6">Belongs to the SURF1 family.</text>
</comment>
<evidence type="ECO:0000313" key="9">
    <source>
        <dbReference type="Proteomes" id="UP000249577"/>
    </source>
</evidence>
<dbReference type="InterPro" id="IPR002994">
    <property type="entry name" value="Surf1/Shy1"/>
</dbReference>
<proteinExistence type="inferred from homology"/>
<dbReference type="PROSITE" id="PS50895">
    <property type="entry name" value="SURF1"/>
    <property type="match status" value="1"/>
</dbReference>
<dbReference type="Proteomes" id="UP000249577">
    <property type="component" value="Unassembled WGS sequence"/>
</dbReference>
<dbReference type="AlphaFoldDB" id="A0A2W5K592"/>
<evidence type="ECO:0000256" key="4">
    <source>
        <dbReference type="ARBA" id="ARBA00022989"/>
    </source>
</evidence>
<dbReference type="PANTHER" id="PTHR23427">
    <property type="entry name" value="SURFEIT LOCUS PROTEIN"/>
    <property type="match status" value="1"/>
</dbReference>
<protein>
    <recommendedName>
        <fullName evidence="6">SURF1-like protein</fullName>
    </recommendedName>
</protein>
<feature type="region of interest" description="Disordered" evidence="7">
    <location>
        <begin position="1"/>
        <end position="20"/>
    </location>
</feature>
<evidence type="ECO:0000256" key="1">
    <source>
        <dbReference type="ARBA" id="ARBA00004370"/>
    </source>
</evidence>
<keyword evidence="6" id="KW-1003">Cell membrane</keyword>
<evidence type="ECO:0000256" key="6">
    <source>
        <dbReference type="RuleBase" id="RU363076"/>
    </source>
</evidence>
<dbReference type="Pfam" id="PF02104">
    <property type="entry name" value="SURF1"/>
    <property type="match status" value="1"/>
</dbReference>
<evidence type="ECO:0000256" key="3">
    <source>
        <dbReference type="ARBA" id="ARBA00022692"/>
    </source>
</evidence>
<dbReference type="GO" id="GO:0005886">
    <property type="term" value="C:plasma membrane"/>
    <property type="evidence" value="ECO:0007669"/>
    <property type="project" value="UniProtKB-SubCell"/>
</dbReference>
<accession>A0A2W5K592</accession>
<keyword evidence="3 6" id="KW-0812">Transmembrane</keyword>
<comment type="caution">
    <text evidence="8">The sequence shown here is derived from an EMBL/GenBank/DDBJ whole genome shotgun (WGS) entry which is preliminary data.</text>
</comment>
<sequence>MTGAAAATVSRKYPGDETAAPRPRSAAALAAIGVAALLFFSGFLALGIWQLERRVWKLDLIERVEARVHAAPAPAPGPSDWPDISAQRDEYRRVAASGTFVPGAETLVQASTELGPGYWVLAPLKTAQGFTVLVNRGFVPPEKRADVAGLTPPSGPVSVTGLLRISEPDGFFLRPNEPAANLWRSRDVAAIARSRGLGTVAPYFVDADATANPGGLPVGGLTVIAFRNSHLVYALTWFALALMTAGGAGAVVLHERALRRG</sequence>
<feature type="transmembrane region" description="Helical" evidence="6">
    <location>
        <begin position="231"/>
        <end position="253"/>
    </location>
</feature>
<keyword evidence="4 6" id="KW-1133">Transmembrane helix</keyword>
<dbReference type="CDD" id="cd06662">
    <property type="entry name" value="SURF1"/>
    <property type="match status" value="1"/>
</dbReference>
<gene>
    <name evidence="8" type="ORF">DI565_17390</name>
</gene>
<evidence type="ECO:0000313" key="8">
    <source>
        <dbReference type="EMBL" id="PZQ11951.1"/>
    </source>
</evidence>